<accession>A0A6G1G2X6</accession>
<dbReference type="GO" id="GO:0004174">
    <property type="term" value="F:electron-transferring-flavoprotein dehydrogenase activity"/>
    <property type="evidence" value="ECO:0007669"/>
    <property type="project" value="TreeGrafter"/>
</dbReference>
<reference evidence="5" key="2">
    <citation type="submission" date="2020-04" db="EMBL/GenBank/DDBJ databases">
        <authorList>
            <consortium name="NCBI Genome Project"/>
        </authorList>
    </citation>
    <scope>NUCLEOTIDE SEQUENCE</scope>
    <source>
        <strain evidence="5">CBS 781.70</strain>
    </source>
</reference>
<reference evidence="5" key="3">
    <citation type="submission" date="2025-04" db="UniProtKB">
        <authorList>
            <consortium name="RefSeq"/>
        </authorList>
    </citation>
    <scope>IDENTIFICATION</scope>
    <source>
        <strain evidence="5">CBS 781.70</strain>
    </source>
</reference>
<dbReference type="Gene3D" id="3.50.50.100">
    <property type="match status" value="1"/>
</dbReference>
<evidence type="ECO:0000256" key="1">
    <source>
        <dbReference type="SAM" id="MobiDB-lite"/>
    </source>
</evidence>
<feature type="domain" description="FAD/NAD(P)-binding" evidence="2">
    <location>
        <begin position="55"/>
        <end position="350"/>
    </location>
</feature>
<dbReference type="PRINTS" id="PR00368">
    <property type="entry name" value="FADPNR"/>
</dbReference>
<name>A0A6G1G2X6_9PEZI</name>
<gene>
    <name evidence="3 5" type="ORF">P152DRAFT_436582</name>
</gene>
<dbReference type="InterPro" id="IPR023753">
    <property type="entry name" value="FAD/NAD-binding_dom"/>
</dbReference>
<keyword evidence="4" id="KW-1185">Reference proteome</keyword>
<dbReference type="SUPFAM" id="SSF51905">
    <property type="entry name" value="FAD/NAD(P)-binding domain"/>
    <property type="match status" value="1"/>
</dbReference>
<dbReference type="PRINTS" id="PR00469">
    <property type="entry name" value="PNDRDTASEII"/>
</dbReference>
<dbReference type="AlphaFoldDB" id="A0A6G1G2X6"/>
<evidence type="ECO:0000313" key="3">
    <source>
        <dbReference type="EMBL" id="KAF1812368.1"/>
    </source>
</evidence>
<evidence type="ECO:0000313" key="4">
    <source>
        <dbReference type="Proteomes" id="UP000504638"/>
    </source>
</evidence>
<protein>
    <submittedName>
        <fullName evidence="3 5">FAD/NAD(P)-binding domain-containing protein</fullName>
    </submittedName>
</protein>
<dbReference type="InterPro" id="IPR036188">
    <property type="entry name" value="FAD/NAD-bd_sf"/>
</dbReference>
<dbReference type="GeneID" id="54418133"/>
<organism evidence="3">
    <name type="scientific">Eremomyces bilateralis CBS 781.70</name>
    <dbReference type="NCBI Taxonomy" id="1392243"/>
    <lineage>
        <taxon>Eukaryota</taxon>
        <taxon>Fungi</taxon>
        <taxon>Dikarya</taxon>
        <taxon>Ascomycota</taxon>
        <taxon>Pezizomycotina</taxon>
        <taxon>Dothideomycetes</taxon>
        <taxon>Dothideomycetes incertae sedis</taxon>
        <taxon>Eremomycetales</taxon>
        <taxon>Eremomycetaceae</taxon>
        <taxon>Eremomyces</taxon>
    </lineage>
</organism>
<sequence>MVFKKIAKSILFAKIVIYSVQLYFDVLTQSIAASVHGRRAKSRVTSPESPKELQNIVVIGASFSGYHAAKLLTNSLPPNSPYQVVVVEPNSHFQFTWVLPRFCVVEGHEHKAFIPYGPYLKPAPKSMVRWIQDRVVSVSKESIRLQSSTEEIPYAFLIIATGSGAEDSLPSRVGAPGKPEGVERCRKMQMRIKESKRPLIVGGGAAGVELATDAKSLYPEKHVALVHSRPTVMQRFGSELQAAALEGLERLGVEVHLSERMVSEDVESGTVLLKSGKVLECDAVIHCTGQKPSSQLLSDLAPGSISESGHIRVKPTLQIADDSLPNVYIIGDVADTGTRNPNARSAMRQGQIAADNITRVTWGKKPSHHYKPWWGEAVIKLTLGLENSVTHFGDGKTELVFPGKETDPALMCDGTWRHMGVTPFEDSSWPQGESEGVGSSAKLEV</sequence>
<evidence type="ECO:0000259" key="2">
    <source>
        <dbReference type="Pfam" id="PF07992"/>
    </source>
</evidence>
<dbReference type="OrthoDB" id="202203at2759"/>
<dbReference type="Pfam" id="PF07992">
    <property type="entry name" value="Pyr_redox_2"/>
    <property type="match status" value="1"/>
</dbReference>
<dbReference type="PANTHER" id="PTHR43735">
    <property type="entry name" value="APOPTOSIS-INDUCING FACTOR 1"/>
    <property type="match status" value="1"/>
</dbReference>
<dbReference type="PANTHER" id="PTHR43735:SF11">
    <property type="entry name" value="HYPOTHETICAL OXIDOREDUCTASE (EUROFUNG)"/>
    <property type="match status" value="1"/>
</dbReference>
<proteinExistence type="predicted"/>
<dbReference type="GO" id="GO:0005737">
    <property type="term" value="C:cytoplasm"/>
    <property type="evidence" value="ECO:0007669"/>
    <property type="project" value="TreeGrafter"/>
</dbReference>
<feature type="region of interest" description="Disordered" evidence="1">
    <location>
        <begin position="423"/>
        <end position="445"/>
    </location>
</feature>
<dbReference type="Proteomes" id="UP000504638">
    <property type="component" value="Unplaced"/>
</dbReference>
<reference evidence="3 5" key="1">
    <citation type="submission" date="2020-01" db="EMBL/GenBank/DDBJ databases">
        <authorList>
            <consortium name="DOE Joint Genome Institute"/>
            <person name="Haridas S."/>
            <person name="Albert R."/>
            <person name="Binder M."/>
            <person name="Bloem J."/>
            <person name="Labutti K."/>
            <person name="Salamov A."/>
            <person name="Andreopoulos B."/>
            <person name="Baker S.E."/>
            <person name="Barry K."/>
            <person name="Bills G."/>
            <person name="Bluhm B.H."/>
            <person name="Cannon C."/>
            <person name="Castanera R."/>
            <person name="Culley D.E."/>
            <person name="Daum C."/>
            <person name="Ezra D."/>
            <person name="Gonzalez J.B."/>
            <person name="Henrissat B."/>
            <person name="Kuo A."/>
            <person name="Liang C."/>
            <person name="Lipzen A."/>
            <person name="Lutzoni F."/>
            <person name="Magnuson J."/>
            <person name="Mondo S."/>
            <person name="Nolan M."/>
            <person name="Ohm R."/>
            <person name="Pangilinan J."/>
            <person name="Park H.-J."/>
            <person name="Ramirez L."/>
            <person name="Alfaro M."/>
            <person name="Sun H."/>
            <person name="Tritt A."/>
            <person name="Yoshinaga Y."/>
            <person name="Zwiers L.-H."/>
            <person name="Turgeon B.G."/>
            <person name="Goodwin S.B."/>
            <person name="Spatafora J.W."/>
            <person name="Crous P.W."/>
            <person name="Grigoriev I.V."/>
        </authorList>
    </citation>
    <scope>NUCLEOTIDE SEQUENCE</scope>
    <source>
        <strain evidence="3 5">CBS 781.70</strain>
    </source>
</reference>
<dbReference type="EMBL" id="ML975158">
    <property type="protein sequence ID" value="KAF1812368.1"/>
    <property type="molecule type" value="Genomic_DNA"/>
</dbReference>
<dbReference type="GO" id="GO:0050660">
    <property type="term" value="F:flavin adenine dinucleotide binding"/>
    <property type="evidence" value="ECO:0007669"/>
    <property type="project" value="TreeGrafter"/>
</dbReference>
<dbReference type="RefSeq" id="XP_033533999.1">
    <property type="nucleotide sequence ID" value="XM_033677563.1"/>
</dbReference>
<evidence type="ECO:0000313" key="5">
    <source>
        <dbReference type="RefSeq" id="XP_033533999.1"/>
    </source>
</evidence>